<dbReference type="SUPFAM" id="SSF51419">
    <property type="entry name" value="PLP-binding barrel"/>
    <property type="match status" value="1"/>
</dbReference>
<dbReference type="Gene3D" id="3.20.20.10">
    <property type="entry name" value="Alanine racemase"/>
    <property type="match status" value="1"/>
</dbReference>
<dbReference type="AlphaFoldDB" id="A0A3D8YGU3"/>
<dbReference type="GO" id="GO:0008721">
    <property type="term" value="F:D-serine ammonia-lyase activity"/>
    <property type="evidence" value="ECO:0007669"/>
    <property type="project" value="TreeGrafter"/>
</dbReference>
<comment type="similarity">
    <text evidence="1">Belongs to the DSD1 family.</text>
</comment>
<dbReference type="EMBL" id="QNUL01000001">
    <property type="protein sequence ID" value="REA64043.1"/>
    <property type="molecule type" value="Genomic_DNA"/>
</dbReference>
<keyword evidence="2" id="KW-0456">Lyase</keyword>
<accession>A0A3D8YGU3</accession>
<dbReference type="PANTHER" id="PTHR28004">
    <property type="entry name" value="ZGC:162816-RELATED"/>
    <property type="match status" value="1"/>
</dbReference>
<dbReference type="OrthoDB" id="9788869at2"/>
<dbReference type="InterPro" id="IPR051466">
    <property type="entry name" value="D-amino_acid_metab_enzyme"/>
</dbReference>
<dbReference type="InterPro" id="IPR029066">
    <property type="entry name" value="PLP-binding_barrel"/>
</dbReference>
<dbReference type="SMART" id="SM01119">
    <property type="entry name" value="D-ser_dehydrat"/>
    <property type="match status" value="1"/>
</dbReference>
<evidence type="ECO:0000313" key="5">
    <source>
        <dbReference type="Proteomes" id="UP000256373"/>
    </source>
</evidence>
<dbReference type="InterPro" id="IPR026956">
    <property type="entry name" value="D-ser_dehydrat-like_dom"/>
</dbReference>
<reference evidence="4 5" key="1">
    <citation type="submission" date="2018-07" db="EMBL/GenBank/DDBJ databases">
        <title>Dyadobacter roseus sp. nov., isolated from rose rhizosphere soil.</title>
        <authorList>
            <person name="Chen L."/>
        </authorList>
    </citation>
    <scope>NUCLEOTIDE SEQUENCE [LARGE SCALE GENOMIC DNA]</scope>
    <source>
        <strain evidence="4 5">RS19</strain>
    </source>
</reference>
<gene>
    <name evidence="4" type="ORF">DSL64_00310</name>
</gene>
<evidence type="ECO:0000256" key="2">
    <source>
        <dbReference type="ARBA" id="ARBA00023239"/>
    </source>
</evidence>
<evidence type="ECO:0000313" key="4">
    <source>
        <dbReference type="EMBL" id="REA64043.1"/>
    </source>
</evidence>
<dbReference type="Proteomes" id="UP000256373">
    <property type="component" value="Unassembled WGS sequence"/>
</dbReference>
<dbReference type="Pfam" id="PF01168">
    <property type="entry name" value="Ala_racemase_N"/>
    <property type="match status" value="1"/>
</dbReference>
<dbReference type="Pfam" id="PF14031">
    <property type="entry name" value="D-ser_dehydrat"/>
    <property type="match status" value="1"/>
</dbReference>
<name>A0A3D8YGU3_9BACT</name>
<organism evidence="4 5">
    <name type="scientific">Dyadobacter luteus</name>
    <dbReference type="NCBI Taxonomy" id="2259619"/>
    <lineage>
        <taxon>Bacteria</taxon>
        <taxon>Pseudomonadati</taxon>
        <taxon>Bacteroidota</taxon>
        <taxon>Cytophagia</taxon>
        <taxon>Cytophagales</taxon>
        <taxon>Spirosomataceae</taxon>
        <taxon>Dyadobacter</taxon>
    </lineage>
</organism>
<dbReference type="PANTHER" id="PTHR28004:SF2">
    <property type="entry name" value="D-SERINE DEHYDRATASE"/>
    <property type="match status" value="1"/>
</dbReference>
<comment type="caution">
    <text evidence="4">The sequence shown here is derived from an EMBL/GenBank/DDBJ whole genome shotgun (WGS) entry which is preliminary data.</text>
</comment>
<dbReference type="CDD" id="cd06821">
    <property type="entry name" value="PLPDE_III_D-TA"/>
    <property type="match status" value="1"/>
</dbReference>
<dbReference type="RefSeq" id="WP_115828651.1">
    <property type="nucleotide sequence ID" value="NZ_QNUL01000001.1"/>
</dbReference>
<dbReference type="InterPro" id="IPR001608">
    <property type="entry name" value="Ala_racemase_N"/>
</dbReference>
<evidence type="ECO:0000256" key="1">
    <source>
        <dbReference type="ARBA" id="ARBA00005323"/>
    </source>
</evidence>
<keyword evidence="5" id="KW-1185">Reference proteome</keyword>
<proteinExistence type="inferred from homology"/>
<sequence length="369" mass="41233">MWYQIDHTDNILSPSLLFYKARIESNIDKMISIAGGPDRLIPHVKTHKCGEVVQLQLAKGITKFKCATIAEAEMLAQAGAKWILLAYQLVGPNQKRLVALTKAYNDVQFFCLVDNENTAHSFNALAEENDIRLSVFIDVNNGMNRTGHITDDALPELLSNLQQFKNLIVAGVHVYDGHIGDSDFAERKSHVDQAFDTVRELLNTFVSQEGLQPMVIAGGSPSFTVHVQRPDVYLSPGTNVLWDWGYQLKLPEQSFDHAALLLTRVISKPKPGIITIDLGHKAVAAENPIEKRFKILNLDGYKVISQSEEHGVLEVGLDQWEEIEIGKVCYALPYHICPTVALHNYATVIENNNSVAEWEIAARSRRILV</sequence>
<dbReference type="GO" id="GO:0036088">
    <property type="term" value="P:D-serine catabolic process"/>
    <property type="evidence" value="ECO:0007669"/>
    <property type="project" value="TreeGrafter"/>
</dbReference>
<dbReference type="Gene3D" id="2.40.37.20">
    <property type="entry name" value="D-serine dehydratase-like domain"/>
    <property type="match status" value="1"/>
</dbReference>
<evidence type="ECO:0000259" key="3">
    <source>
        <dbReference type="SMART" id="SM01119"/>
    </source>
</evidence>
<dbReference type="InterPro" id="IPR042208">
    <property type="entry name" value="D-ser_dehydrat-like_sf"/>
</dbReference>
<feature type="domain" description="D-serine dehydratase-like" evidence="3">
    <location>
        <begin position="258"/>
        <end position="350"/>
    </location>
</feature>
<protein>
    <submittedName>
        <fullName evidence="4">D-TA family PLP-dependent enzyme</fullName>
    </submittedName>
</protein>